<dbReference type="Proteomes" id="UP001652625">
    <property type="component" value="Chromosome 11"/>
</dbReference>
<organism evidence="2 3">
    <name type="scientific">Hydra vulgaris</name>
    <name type="common">Hydra</name>
    <name type="synonym">Hydra attenuata</name>
    <dbReference type="NCBI Taxonomy" id="6087"/>
    <lineage>
        <taxon>Eukaryota</taxon>
        <taxon>Metazoa</taxon>
        <taxon>Cnidaria</taxon>
        <taxon>Hydrozoa</taxon>
        <taxon>Hydroidolina</taxon>
        <taxon>Anthoathecata</taxon>
        <taxon>Aplanulata</taxon>
        <taxon>Hydridae</taxon>
        <taxon>Hydra</taxon>
    </lineage>
</organism>
<dbReference type="Gene3D" id="3.30.420.10">
    <property type="entry name" value="Ribonuclease H-like superfamily/Ribonuclease H"/>
    <property type="match status" value="1"/>
</dbReference>
<evidence type="ECO:0000313" key="2">
    <source>
        <dbReference type="Proteomes" id="UP001652625"/>
    </source>
</evidence>
<accession>A0ABM4CUH5</accession>
<dbReference type="InterPro" id="IPR038717">
    <property type="entry name" value="Tc1-like_DDE_dom"/>
</dbReference>
<gene>
    <name evidence="3" type="primary">LOC136087018</name>
</gene>
<dbReference type="Pfam" id="PF13358">
    <property type="entry name" value="DDE_3"/>
    <property type="match status" value="1"/>
</dbReference>
<feature type="domain" description="Tc1-like transposase DDE" evidence="1">
    <location>
        <begin position="51"/>
        <end position="174"/>
    </location>
</feature>
<proteinExistence type="predicted"/>
<evidence type="ECO:0000259" key="1">
    <source>
        <dbReference type="Pfam" id="PF13358"/>
    </source>
</evidence>
<dbReference type="PANTHER" id="PTHR46564">
    <property type="entry name" value="TRANSPOSASE"/>
    <property type="match status" value="1"/>
</dbReference>
<keyword evidence="2" id="KW-1185">Reference proteome</keyword>
<name>A0ABM4CUH5_HYDVU</name>
<protein>
    <submittedName>
        <fullName evidence="3">Uncharacterized protein LOC136087018</fullName>
    </submittedName>
</protein>
<sequence>MSQPTISRKLKRSDLSRKRAVHVPEEQNSKQVINARYAFASKFNGILNEKLIYLDETELNVHINSTFGYLLRGAQVILQSSANFGKNFSLFCAVSTTEVLAYEIKTGGWNADSFCIFITTMLAPASRNADVEAPVFVMDNCKFYWSFSVRQTLASHGRAVKYLPAYTPQLNPIE</sequence>
<dbReference type="PANTHER" id="PTHR46564:SF1">
    <property type="entry name" value="TRANSPOSASE"/>
    <property type="match status" value="1"/>
</dbReference>
<dbReference type="InterPro" id="IPR036397">
    <property type="entry name" value="RNaseH_sf"/>
</dbReference>
<reference evidence="3" key="1">
    <citation type="submission" date="2025-08" db="UniProtKB">
        <authorList>
            <consortium name="RefSeq"/>
        </authorList>
    </citation>
    <scope>IDENTIFICATION</scope>
</reference>
<evidence type="ECO:0000313" key="3">
    <source>
        <dbReference type="RefSeq" id="XP_065665594.1"/>
    </source>
</evidence>
<dbReference type="GeneID" id="136087018"/>
<dbReference type="RefSeq" id="XP_065665594.1">
    <property type="nucleotide sequence ID" value="XM_065809522.1"/>
</dbReference>